<dbReference type="STRING" id="656519.Halsa_0958"/>
<dbReference type="Gene3D" id="3.30.470.20">
    <property type="entry name" value="ATP-grasp fold, B domain"/>
    <property type="match status" value="1"/>
</dbReference>
<dbReference type="GO" id="GO:0005524">
    <property type="term" value="F:ATP binding"/>
    <property type="evidence" value="ECO:0007669"/>
    <property type="project" value="UniProtKB-UniRule"/>
</dbReference>
<dbReference type="OrthoDB" id="9803907at2"/>
<dbReference type="Pfam" id="PF18301">
    <property type="entry name" value="preATP-grasp_3"/>
    <property type="match status" value="1"/>
</dbReference>
<dbReference type="Proteomes" id="UP000007434">
    <property type="component" value="Chromosome"/>
</dbReference>
<dbReference type="PROSITE" id="PS50975">
    <property type="entry name" value="ATP_GRASP"/>
    <property type="match status" value="1"/>
</dbReference>
<name>E4RM73_HALHG</name>
<dbReference type="Gene3D" id="2.30.36.100">
    <property type="match status" value="1"/>
</dbReference>
<sequence length="335" mass="39120">MNILVLEYFLSKGTPNNKRLSFYSEAINIFQAIINSCLKTENLKLYSWLNKSFNSTFENTDRAEININFSLPDFNNNKEYFSFLENLKIKNLDYFLIIAPETDNILYEMSKILEQKEIKNLGSSSKCIKKAANKWLLYQNFIESKIFLPETELVNNQLIRDNKIKQNIFPAVIKEFYGAGSELMVIDDYRSLKKLDLKENKNYLIQKIVQGTAGSLSVLANQERTEILTINKQIINRQDFKYQGGIVNYPFKSSKKFTEISTKIKEKYPELRGYYGVDFICQDKEFYLLEINPRITSSLIGLAELYNPIKFICQLQETNIFPELKNKAQSRFMLA</sequence>
<dbReference type="Gene3D" id="3.40.50.11770">
    <property type="match status" value="1"/>
</dbReference>
<keyword evidence="1" id="KW-0067">ATP-binding</keyword>
<dbReference type="AlphaFoldDB" id="E4RM73"/>
<dbReference type="eggNOG" id="COG1821">
    <property type="taxonomic scope" value="Bacteria"/>
</dbReference>
<dbReference type="InterPro" id="IPR040803">
    <property type="entry name" value="MfnD_preATP-grasp"/>
</dbReference>
<evidence type="ECO:0000313" key="4">
    <source>
        <dbReference type="Proteomes" id="UP000007434"/>
    </source>
</evidence>
<evidence type="ECO:0000313" key="3">
    <source>
        <dbReference type="EMBL" id="ADQ14404.1"/>
    </source>
</evidence>
<dbReference type="Pfam" id="PF02655">
    <property type="entry name" value="ATP-grasp_3"/>
    <property type="match status" value="1"/>
</dbReference>
<dbReference type="KEGG" id="has:Halsa_0958"/>
<organism evidence="3 4">
    <name type="scientific">Halanaerobium hydrogeniformans</name>
    <name type="common">Halanaerobium sp. (strain sapolanicus)</name>
    <dbReference type="NCBI Taxonomy" id="656519"/>
    <lineage>
        <taxon>Bacteria</taxon>
        <taxon>Bacillati</taxon>
        <taxon>Bacillota</taxon>
        <taxon>Clostridia</taxon>
        <taxon>Halanaerobiales</taxon>
        <taxon>Halanaerobiaceae</taxon>
        <taxon>Halanaerobium</taxon>
    </lineage>
</organism>
<keyword evidence="1" id="KW-0547">Nucleotide-binding</keyword>
<dbReference type="InterPro" id="IPR005479">
    <property type="entry name" value="CPAse_ATP-bd"/>
</dbReference>
<proteinExistence type="predicted"/>
<dbReference type="RefSeq" id="WP_013405494.1">
    <property type="nucleotide sequence ID" value="NC_014654.1"/>
</dbReference>
<dbReference type="SUPFAM" id="SSF56059">
    <property type="entry name" value="Glutathione synthetase ATP-binding domain-like"/>
    <property type="match status" value="1"/>
</dbReference>
<dbReference type="InterPro" id="IPR003806">
    <property type="entry name" value="ATP-grasp_PylC-type"/>
</dbReference>
<dbReference type="PROSITE" id="PS00867">
    <property type="entry name" value="CPSASE_2"/>
    <property type="match status" value="1"/>
</dbReference>
<keyword evidence="4" id="KW-1185">Reference proteome</keyword>
<gene>
    <name evidence="3" type="ordered locus">Halsa_0958</name>
</gene>
<reference evidence="3 4" key="2">
    <citation type="journal article" date="2011" name="J. Bacteriol.">
        <title>Complete Genome Sequence of the Haloalkaliphilic, Hydrogen Producing Halanaerobium hydrogenoformans.</title>
        <authorList>
            <person name="Brown S.D."/>
            <person name="Begemann M.B."/>
            <person name="Mormile M.R."/>
            <person name="Wall J.D."/>
            <person name="Han C.S."/>
            <person name="Goodwin L.A."/>
            <person name="Pitluck S."/>
            <person name="Land M.L."/>
            <person name="Hauser L.J."/>
            <person name="Elias D.A."/>
        </authorList>
    </citation>
    <scope>NUCLEOTIDE SEQUENCE [LARGE SCALE GENOMIC DNA]</scope>
    <source>
        <strain evidence="4">sapolanicus</strain>
    </source>
</reference>
<dbReference type="HOGENOM" id="CLU_059501_1_1_9"/>
<evidence type="ECO:0000259" key="2">
    <source>
        <dbReference type="PROSITE" id="PS50975"/>
    </source>
</evidence>
<dbReference type="PIRSF" id="PIRSF016766">
    <property type="entry name" value="UCP016766_ATPgrasp"/>
    <property type="match status" value="1"/>
</dbReference>
<accession>E4RM73</accession>
<protein>
    <recommendedName>
        <fullName evidence="2">ATP-grasp domain-containing protein</fullName>
    </recommendedName>
</protein>
<dbReference type="GO" id="GO:0046872">
    <property type="term" value="F:metal ion binding"/>
    <property type="evidence" value="ECO:0007669"/>
    <property type="project" value="InterPro"/>
</dbReference>
<dbReference type="InterPro" id="IPR011761">
    <property type="entry name" value="ATP-grasp"/>
</dbReference>
<dbReference type="EMBL" id="CP002304">
    <property type="protein sequence ID" value="ADQ14404.1"/>
    <property type="molecule type" value="Genomic_DNA"/>
</dbReference>
<feature type="domain" description="ATP-grasp" evidence="2">
    <location>
        <begin position="138"/>
        <end position="320"/>
    </location>
</feature>
<reference evidence="3 4" key="1">
    <citation type="submission" date="2010-11" db="EMBL/GenBank/DDBJ databases">
        <title>Complete sequence of Halanaerobium sp. sapolanicus.</title>
        <authorList>
            <consortium name="US DOE Joint Genome Institute"/>
            <person name="Lucas S."/>
            <person name="Copeland A."/>
            <person name="Lapidus A."/>
            <person name="Cheng J.-F."/>
            <person name="Bruce D."/>
            <person name="Goodwin L."/>
            <person name="Pitluck S."/>
            <person name="Davenport K."/>
            <person name="Detter J.C."/>
            <person name="Han C."/>
            <person name="Tapia R."/>
            <person name="Land M."/>
            <person name="Hauser L."/>
            <person name="Jeffries C."/>
            <person name="Kyrpides N."/>
            <person name="Ivanova N."/>
            <person name="Mikhailova N."/>
            <person name="Begemann M.B."/>
            <person name="Mormile M.R."/>
            <person name="Wall J.D."/>
            <person name="Elias D.A."/>
            <person name="Woyke T."/>
        </authorList>
    </citation>
    <scope>NUCLEOTIDE SEQUENCE [LARGE SCALE GENOMIC DNA]</scope>
    <source>
        <strain evidence="4">sapolanicus</strain>
    </source>
</reference>
<evidence type="ECO:0000256" key="1">
    <source>
        <dbReference type="PROSITE-ProRule" id="PRU00409"/>
    </source>
</evidence>
<dbReference type="InterPro" id="IPR024710">
    <property type="entry name" value="MfnD"/>
</dbReference>